<dbReference type="Proteomes" id="UP000799640">
    <property type="component" value="Unassembled WGS sequence"/>
</dbReference>
<dbReference type="OrthoDB" id="3906810at2759"/>
<dbReference type="AlphaFoldDB" id="A0A6G1I1S8"/>
<evidence type="ECO:0000313" key="2">
    <source>
        <dbReference type="EMBL" id="KAF2402144.1"/>
    </source>
</evidence>
<dbReference type="Pfam" id="PF07712">
    <property type="entry name" value="SURNod19"/>
    <property type="match status" value="1"/>
</dbReference>
<protein>
    <submittedName>
        <fullName evidence="2">Uncharacterized protein</fullName>
    </submittedName>
</protein>
<feature type="region of interest" description="Disordered" evidence="1">
    <location>
        <begin position="60"/>
        <end position="91"/>
    </location>
</feature>
<feature type="compositionally biased region" description="Basic and acidic residues" evidence="1">
    <location>
        <begin position="68"/>
        <end position="78"/>
    </location>
</feature>
<dbReference type="InterPro" id="IPR011692">
    <property type="entry name" value="Stress_up-reg_Nod19"/>
</dbReference>
<proteinExistence type="predicted"/>
<organism evidence="2 3">
    <name type="scientific">Trichodelitschia bisporula</name>
    <dbReference type="NCBI Taxonomy" id="703511"/>
    <lineage>
        <taxon>Eukaryota</taxon>
        <taxon>Fungi</taxon>
        <taxon>Dikarya</taxon>
        <taxon>Ascomycota</taxon>
        <taxon>Pezizomycotina</taxon>
        <taxon>Dothideomycetes</taxon>
        <taxon>Dothideomycetes incertae sedis</taxon>
        <taxon>Phaeotrichales</taxon>
        <taxon>Phaeotrichaceae</taxon>
        <taxon>Trichodelitschia</taxon>
    </lineage>
</organism>
<reference evidence="2" key="1">
    <citation type="journal article" date="2020" name="Stud. Mycol.">
        <title>101 Dothideomycetes genomes: a test case for predicting lifestyles and emergence of pathogens.</title>
        <authorList>
            <person name="Haridas S."/>
            <person name="Albert R."/>
            <person name="Binder M."/>
            <person name="Bloem J."/>
            <person name="Labutti K."/>
            <person name="Salamov A."/>
            <person name="Andreopoulos B."/>
            <person name="Baker S."/>
            <person name="Barry K."/>
            <person name="Bills G."/>
            <person name="Bluhm B."/>
            <person name="Cannon C."/>
            <person name="Castanera R."/>
            <person name="Culley D."/>
            <person name="Daum C."/>
            <person name="Ezra D."/>
            <person name="Gonzalez J."/>
            <person name="Henrissat B."/>
            <person name="Kuo A."/>
            <person name="Liang C."/>
            <person name="Lipzen A."/>
            <person name="Lutzoni F."/>
            <person name="Magnuson J."/>
            <person name="Mondo S."/>
            <person name="Nolan M."/>
            <person name="Ohm R."/>
            <person name="Pangilinan J."/>
            <person name="Park H.-J."/>
            <person name="Ramirez L."/>
            <person name="Alfaro M."/>
            <person name="Sun H."/>
            <person name="Tritt A."/>
            <person name="Yoshinaga Y."/>
            <person name="Zwiers L.-H."/>
            <person name="Turgeon B."/>
            <person name="Goodwin S."/>
            <person name="Spatafora J."/>
            <person name="Crous P."/>
            <person name="Grigoriev I."/>
        </authorList>
    </citation>
    <scope>NUCLEOTIDE SEQUENCE</scope>
    <source>
        <strain evidence="2">CBS 262.69</strain>
    </source>
</reference>
<evidence type="ECO:0000256" key="1">
    <source>
        <dbReference type="SAM" id="MobiDB-lite"/>
    </source>
</evidence>
<evidence type="ECO:0000313" key="3">
    <source>
        <dbReference type="Proteomes" id="UP000799640"/>
    </source>
</evidence>
<name>A0A6G1I1S8_9PEZI</name>
<keyword evidence="3" id="KW-1185">Reference proteome</keyword>
<gene>
    <name evidence="2" type="ORF">EJ06DRAFT_554835</name>
</gene>
<sequence length="398" mass="42259">MKTALFLPLALAAAAPLERRQGVTDFLLGLMPASYSASPASVQSATPKLRSDAQRKVTRYGPFTLPPMKDEPKMEAGHSHGGGPGAMTQPGKTGGLAEMLSILTAQQAMDPNGFSTFKMLKKGAMCTDCTVLSGKMQVVWANGTAAKIEGGVYLHHAIAIDLSKSLSGFVTACPTNVTFAGKPLKAGGAGGINTFIGGAVDDFTQFYTTRDGRFPSGYYIKDNNFAIQAEMINYLKEPQQVYIETDLEFLPGKVGSDAEQGVLSAVGCDGKNFAWKPAKNTAGVVATDGYEVYRNGHIVLARGHMHDGGTGVNMYINGKLYCASKAIYGGPGGTITVDGKTWSTIGTMTECNDPVAVKVGDKIRLEATYDTKEHPLRESHGMEQENMGIMTMVFAPDA</sequence>
<accession>A0A6G1I1S8</accession>
<dbReference type="EMBL" id="ML996691">
    <property type="protein sequence ID" value="KAF2402144.1"/>
    <property type="molecule type" value="Genomic_DNA"/>
</dbReference>